<dbReference type="OMA" id="HCHHEER"/>
<reference evidence="22 23" key="1">
    <citation type="journal article" date="2011" name="PLoS Genet.">
        <title>Finished genome of the fungal wheat pathogen Mycosphaerella graminicola reveals dispensome structure, chromosome plasticity, and stealth pathogenesis.</title>
        <authorList>
            <person name="Goodwin S.B."/>
            <person name="Ben M'barek S."/>
            <person name="Dhillon B."/>
            <person name="Wittenberg A.H.J."/>
            <person name="Crane C.F."/>
            <person name="Hane J.K."/>
            <person name="Foster A.J."/>
            <person name="Van der Lee T.A.J."/>
            <person name="Grimwood J."/>
            <person name="Aerts A."/>
            <person name="Antoniw J."/>
            <person name="Bailey A."/>
            <person name="Bluhm B."/>
            <person name="Bowler J."/>
            <person name="Bristow J."/>
            <person name="van der Burgt A."/>
            <person name="Canto-Canche B."/>
            <person name="Churchill A.C.L."/>
            <person name="Conde-Ferraez L."/>
            <person name="Cools H.J."/>
            <person name="Coutinho P.M."/>
            <person name="Csukai M."/>
            <person name="Dehal P."/>
            <person name="De Wit P."/>
            <person name="Donzelli B."/>
            <person name="van de Geest H.C."/>
            <person name="van Ham R.C.H.J."/>
            <person name="Hammond-Kosack K.E."/>
            <person name="Henrissat B."/>
            <person name="Kilian A."/>
            <person name="Kobayashi A.K."/>
            <person name="Koopmann E."/>
            <person name="Kourmpetis Y."/>
            <person name="Kuzniar A."/>
            <person name="Lindquist E."/>
            <person name="Lombard V."/>
            <person name="Maliepaard C."/>
            <person name="Martins N."/>
            <person name="Mehrabi R."/>
            <person name="Nap J.P.H."/>
            <person name="Ponomarenko A."/>
            <person name="Rudd J.J."/>
            <person name="Salamov A."/>
            <person name="Schmutz J."/>
            <person name="Schouten H.J."/>
            <person name="Shapiro H."/>
            <person name="Stergiopoulos I."/>
            <person name="Torriani S.F.F."/>
            <person name="Tu H."/>
            <person name="de Vries R.P."/>
            <person name="Waalwijk C."/>
            <person name="Ware S.B."/>
            <person name="Wiebenga A."/>
            <person name="Zwiers L.-H."/>
            <person name="Oliver R.P."/>
            <person name="Grigoriev I.V."/>
            <person name="Kema G.H.J."/>
        </authorList>
    </citation>
    <scope>NUCLEOTIDE SEQUENCE [LARGE SCALE GENOMIC DNA]</scope>
    <source>
        <strain evidence="23">CBS 115943 / IPO323</strain>
    </source>
</reference>
<evidence type="ECO:0000256" key="10">
    <source>
        <dbReference type="ARBA" id="ARBA00022989"/>
    </source>
</evidence>
<evidence type="ECO:0000259" key="20">
    <source>
        <dbReference type="Pfam" id="PF13967"/>
    </source>
</evidence>
<dbReference type="RefSeq" id="XP_003850634.1">
    <property type="nucleotide sequence ID" value="XM_003850586.1"/>
</dbReference>
<name>F9XF27_ZYMTI</name>
<evidence type="ECO:0000256" key="9">
    <source>
        <dbReference type="ARBA" id="ARBA00022833"/>
    </source>
</evidence>
<dbReference type="InterPro" id="IPR036236">
    <property type="entry name" value="Znf_C2H2_sf"/>
</dbReference>
<accession>F9XF27</accession>
<keyword evidence="12" id="KW-0539">Nucleus</keyword>
<feature type="domain" description="CSC1/OSCA1-like N-terminal transmembrane" evidence="20">
    <location>
        <begin position="500"/>
        <end position="648"/>
    </location>
</feature>
<gene>
    <name evidence="22" type="ORF">MYCGRDRAFT_110110</name>
</gene>
<protein>
    <recommendedName>
        <fullName evidence="24">Zinc finger C2H2 LYAR-type domain-containing protein</fullName>
    </recommendedName>
</protein>
<comment type="similarity">
    <text evidence="13">Belongs to the UPF0743 family.</text>
</comment>
<feature type="domain" description="10TM putative phosphate transporter extracellular tail" evidence="19">
    <location>
        <begin position="1247"/>
        <end position="1315"/>
    </location>
</feature>
<evidence type="ECO:0000256" key="13">
    <source>
        <dbReference type="ARBA" id="ARBA00061084"/>
    </source>
</evidence>
<feature type="transmembrane region" description="Helical" evidence="16">
    <location>
        <begin position="865"/>
        <end position="890"/>
    </location>
</feature>
<dbReference type="Proteomes" id="UP000008062">
    <property type="component" value="Chromosome 7"/>
</dbReference>
<feature type="compositionally biased region" description="Polar residues" evidence="15">
    <location>
        <begin position="191"/>
        <end position="203"/>
    </location>
</feature>
<dbReference type="HOGENOM" id="CLU_259216_0_0_1"/>
<evidence type="ECO:0000256" key="14">
    <source>
        <dbReference type="PROSITE-ProRule" id="PRU01145"/>
    </source>
</evidence>
<feature type="compositionally biased region" description="Basic and acidic residues" evidence="15">
    <location>
        <begin position="352"/>
        <end position="374"/>
    </location>
</feature>
<evidence type="ECO:0000256" key="15">
    <source>
        <dbReference type="SAM" id="MobiDB-lite"/>
    </source>
</evidence>
<feature type="transmembrane region" description="Helical" evidence="16">
    <location>
        <begin position="955"/>
        <end position="980"/>
    </location>
</feature>
<feature type="compositionally biased region" description="Basic and acidic residues" evidence="15">
    <location>
        <begin position="310"/>
        <end position="337"/>
    </location>
</feature>
<dbReference type="KEGG" id="ztr:MYCGRDRAFT_110110"/>
<dbReference type="eggNOG" id="KOG2186">
    <property type="taxonomic scope" value="Eukaryota"/>
</dbReference>
<keyword evidence="10 16" id="KW-1133">Transmembrane helix</keyword>
<evidence type="ECO:0000256" key="6">
    <source>
        <dbReference type="ARBA" id="ARBA00022723"/>
    </source>
</evidence>
<keyword evidence="9" id="KW-0862">Zinc</keyword>
<feature type="transmembrane region" description="Helical" evidence="16">
    <location>
        <begin position="1065"/>
        <end position="1092"/>
    </location>
</feature>
<dbReference type="Pfam" id="PF12621">
    <property type="entry name" value="PHM7_ext"/>
    <property type="match status" value="1"/>
</dbReference>
<evidence type="ECO:0000259" key="17">
    <source>
        <dbReference type="Pfam" id="PF02714"/>
    </source>
</evidence>
<keyword evidence="11 16" id="KW-0472">Membrane</keyword>
<dbReference type="EMBL" id="CM001202">
    <property type="protein sequence ID" value="EGP85610.1"/>
    <property type="molecule type" value="Genomic_DNA"/>
</dbReference>
<feature type="region of interest" description="Disordered" evidence="15">
    <location>
        <begin position="138"/>
        <end position="379"/>
    </location>
</feature>
<dbReference type="InParanoid" id="F9XF27"/>
<comment type="similarity">
    <text evidence="3">Belongs to the CSC1 (TC 1.A.17) family.</text>
</comment>
<keyword evidence="7" id="KW-0677">Repeat</keyword>
<feature type="domain" description="Zinc finger C2H2 LYAR-type" evidence="18">
    <location>
        <begin position="30"/>
        <end position="57"/>
    </location>
</feature>
<evidence type="ECO:0000256" key="7">
    <source>
        <dbReference type="ARBA" id="ARBA00022737"/>
    </source>
</evidence>
<dbReference type="Pfam" id="PF08790">
    <property type="entry name" value="zf-LYAR"/>
    <property type="match status" value="1"/>
</dbReference>
<evidence type="ECO:0000256" key="12">
    <source>
        <dbReference type="ARBA" id="ARBA00023242"/>
    </source>
</evidence>
<dbReference type="Gene3D" id="3.30.1490.490">
    <property type="match status" value="1"/>
</dbReference>
<dbReference type="GO" id="GO:0008270">
    <property type="term" value="F:zinc ion binding"/>
    <property type="evidence" value="ECO:0007669"/>
    <property type="project" value="UniProtKB-KW"/>
</dbReference>
<dbReference type="SUPFAM" id="SSF57667">
    <property type="entry name" value="beta-beta-alpha zinc fingers"/>
    <property type="match status" value="2"/>
</dbReference>
<evidence type="ECO:0000259" key="18">
    <source>
        <dbReference type="Pfam" id="PF08790"/>
    </source>
</evidence>
<evidence type="ECO:0000256" key="11">
    <source>
        <dbReference type="ARBA" id="ARBA00023136"/>
    </source>
</evidence>
<evidence type="ECO:0000256" key="1">
    <source>
        <dbReference type="ARBA" id="ARBA00004123"/>
    </source>
</evidence>
<keyword evidence="23" id="KW-1185">Reference proteome</keyword>
<dbReference type="Pfam" id="PF14703">
    <property type="entry name" value="PHM7_cyt"/>
    <property type="match status" value="1"/>
</dbReference>
<dbReference type="InterPro" id="IPR022257">
    <property type="entry name" value="PHM7_ext"/>
</dbReference>
<dbReference type="PANTHER" id="PTHR13018">
    <property type="entry name" value="PROBABLE MEMBRANE PROTEIN DUF221-RELATED"/>
    <property type="match status" value="1"/>
</dbReference>
<dbReference type="PANTHER" id="PTHR13018:SF26">
    <property type="entry name" value="DOMAIN PROTEIN, PUTATIVE (AFU_ORTHOLOGUE AFUA_5G10920)-RELATED"/>
    <property type="match status" value="1"/>
</dbReference>
<feature type="transmembrane region" description="Helical" evidence="16">
    <location>
        <begin position="627"/>
        <end position="646"/>
    </location>
</feature>
<dbReference type="OrthoDB" id="1076608at2759"/>
<keyword evidence="5 16" id="KW-0812">Transmembrane</keyword>
<feature type="region of interest" description="Disordered" evidence="15">
    <location>
        <begin position="62"/>
        <end position="93"/>
    </location>
</feature>
<dbReference type="InterPro" id="IPR027815">
    <property type="entry name" value="CSC1/OSCA1-like_cyt"/>
</dbReference>
<dbReference type="GO" id="GO:0005227">
    <property type="term" value="F:calcium-activated cation channel activity"/>
    <property type="evidence" value="ECO:0007669"/>
    <property type="project" value="InterPro"/>
</dbReference>
<evidence type="ECO:0000256" key="4">
    <source>
        <dbReference type="ARBA" id="ARBA00022448"/>
    </source>
</evidence>
<comment type="subcellular location">
    <subcellularLocation>
        <location evidence="2">Membrane</location>
        <topology evidence="2">Multi-pass membrane protein</topology>
    </subcellularLocation>
    <subcellularLocation>
        <location evidence="1">Nucleus</location>
    </subcellularLocation>
</comment>
<dbReference type="VEuPathDB" id="FungiDB:ZTRI_7.177"/>
<evidence type="ECO:0000256" key="16">
    <source>
        <dbReference type="SAM" id="Phobius"/>
    </source>
</evidence>
<sequence>MVSFSCEVCNDVLTKKKLDPHRNQCYGANFTCIDCMVHFQGTDYRSHTSCISEAQKYQGHLYREKDNKKGKRKSNGQEMIPRSAYVEDAPEGDDMNTVAVIDVPPRAPTPPPAPEAYGELPENINVFDYMVSDATPKAAAVQAPDERRMLGHSTPANGDSQYSQHSNRDGPRYQQRGWSYGSGPLEPSLQRYDSSHNLNGSQQMPPPQSAYVTPAPKEQRRDKKDKKRGSTAVDGSDKKRKRNVEELDLSSVKRPQSRDEMQLDPPQTGGRVLHSGLTGGLTRLVTDPNFYEDRIDAGPTPVSPLRRSKKDKDSKEDRRSKHSNDRRQRSRSPERGERRKTHRRRSDSASSTEDRPRPSRRGHEQRRIEYHDDLQPSANNQVMAHTDRADLFMSFINKGPESERGCSINKVLKRYHRESEGRRDDEDKELWKSLRELCHVIAKSIPQHLSATASTENQSKRRLEQNLFTALDQDSTSMAISISGDYGGHRSDKSTSGAAILGAFVPTFTIACVYILAFILVRNSFRKVYAPRTFLGTIPEKDRTPSSQAEGASWIRDFRSLTDRFVLQHNSLDAYLFLRFLKLILSICLVGACLTWPILFPINATGGGTASQLDRISFSNIAKNSHLWAHTAVAWVFFIGIFLVIARERLRLIGIRQACYVNDTHASKLSSKTVLFMNVPQDALQSENLSRFFGENAERSWPVKNMGDLPDLIEKRNSAVYNLESAEMDLIVKAAKLQKKKTPLNGTSHIVSDEDSLVPKAHRPTSRSPPVVGKKTDKIEEARQRVIDIVEKIEAHRAAPGRNLPEQSAIFVSFKSQEAAHRAFQQITFQPKLPLEDRYLAVQPKEVLWQNITLPTSVRLSKASFALVFVIVFTIFFSIPVGLIGTLSNVEALADRFEFLSFLNDLSPEIKGLLTGFVPPFLTSWFVSYVPKLFRHIAKLSGEPTIPQAELKTQAWFMVFQVVQVFLITTFSSGTAAVAAKIAKDPASAPDLLASSLPKASNFYLTYFILQGTTSAASNLLDYSETFEYLFYEYFWDKTPREKFTTYAQMRGTPWASWYPKFTNFLIIAVAYSCIQPLTLGFAAVGLYFYYLSYRYSLLYVRQTKIDTKGEAYKRALQQMPIGLYLAELCLIGLFGARKATVQTILMIILLVLTAMANFALDRVLRPLELYLGVDKWSEQEHLLAEQDNVDPNDEAAAHAASHGRRLGLKKLPNPLPKRLSDLFDSIVSSARAQTHSWLDSADRTADDEVPQLSEEDLAKAYVAPAFTSKTPKLWIPMDPLRVSKEEIRHNEEVGIPTTDDGAEIDENGKLFWNHNFEEVPVFSRPKVV</sequence>
<dbReference type="GO" id="GO:0005886">
    <property type="term" value="C:plasma membrane"/>
    <property type="evidence" value="ECO:0007669"/>
    <property type="project" value="TreeGrafter"/>
</dbReference>
<feature type="transmembrane region" description="Helical" evidence="16">
    <location>
        <begin position="1144"/>
        <end position="1161"/>
    </location>
</feature>
<dbReference type="InterPro" id="IPR032880">
    <property type="entry name" value="CSC1/OSCA1-like_N"/>
</dbReference>
<keyword evidence="4" id="KW-0813">Transport</keyword>
<feature type="compositionally biased region" description="Polar residues" evidence="15">
    <location>
        <begin position="154"/>
        <end position="165"/>
    </location>
</feature>
<dbReference type="InterPro" id="IPR045122">
    <property type="entry name" value="Csc1-like"/>
</dbReference>
<keyword evidence="8 14" id="KW-0863">Zinc-finger</keyword>
<dbReference type="Pfam" id="PF02714">
    <property type="entry name" value="RSN1_7TM"/>
    <property type="match status" value="1"/>
</dbReference>
<dbReference type="GO" id="GO:0005634">
    <property type="term" value="C:nucleus"/>
    <property type="evidence" value="ECO:0007669"/>
    <property type="project" value="UniProtKB-SubCell"/>
</dbReference>
<evidence type="ECO:0000313" key="23">
    <source>
        <dbReference type="Proteomes" id="UP000008062"/>
    </source>
</evidence>
<dbReference type="FunFam" id="3.30.1490.490:FF:000001">
    <property type="entry name" value="cell growth-regulating nucleolar protein-like"/>
    <property type="match status" value="1"/>
</dbReference>
<evidence type="ECO:0000313" key="22">
    <source>
        <dbReference type="EMBL" id="EGP85610.1"/>
    </source>
</evidence>
<evidence type="ECO:0000259" key="19">
    <source>
        <dbReference type="Pfam" id="PF12621"/>
    </source>
</evidence>
<dbReference type="InterPro" id="IPR014898">
    <property type="entry name" value="Znf_C2H2_LYAR"/>
</dbReference>
<evidence type="ECO:0000256" key="2">
    <source>
        <dbReference type="ARBA" id="ARBA00004141"/>
    </source>
</evidence>
<dbReference type="GeneID" id="13397972"/>
<feature type="transmembrane region" description="Helical" evidence="16">
    <location>
        <begin position="1122"/>
        <end position="1138"/>
    </location>
</feature>
<feature type="domain" description="CSC1/OSCA1-like cytosolic" evidence="21">
    <location>
        <begin position="671"/>
        <end position="851"/>
    </location>
</feature>
<feature type="domain" description="CSC1/OSCA1-like 7TM region" evidence="17">
    <location>
        <begin position="865"/>
        <end position="1135"/>
    </location>
</feature>
<dbReference type="Pfam" id="PF13967">
    <property type="entry name" value="RSN1_TM"/>
    <property type="match status" value="1"/>
</dbReference>
<dbReference type="eggNOG" id="KOG1134">
    <property type="taxonomic scope" value="Eukaryota"/>
</dbReference>
<evidence type="ECO:0000259" key="21">
    <source>
        <dbReference type="Pfam" id="PF14703"/>
    </source>
</evidence>
<evidence type="ECO:0000256" key="3">
    <source>
        <dbReference type="ARBA" id="ARBA00007779"/>
    </source>
</evidence>
<feature type="transmembrane region" description="Helical" evidence="16">
    <location>
        <begin position="499"/>
        <end position="521"/>
    </location>
</feature>
<evidence type="ECO:0008006" key="24">
    <source>
        <dbReference type="Google" id="ProtNLM"/>
    </source>
</evidence>
<dbReference type="PROSITE" id="PS51804">
    <property type="entry name" value="ZF_C2HC_LYAR"/>
    <property type="match status" value="2"/>
</dbReference>
<evidence type="ECO:0000256" key="5">
    <source>
        <dbReference type="ARBA" id="ARBA00022692"/>
    </source>
</evidence>
<proteinExistence type="inferred from homology"/>
<feature type="transmembrane region" description="Helical" evidence="16">
    <location>
        <begin position="580"/>
        <end position="599"/>
    </location>
</feature>
<evidence type="ECO:0000256" key="8">
    <source>
        <dbReference type="ARBA" id="ARBA00022771"/>
    </source>
</evidence>
<keyword evidence="6" id="KW-0479">Metal-binding</keyword>
<organism evidence="22 23">
    <name type="scientific">Zymoseptoria tritici (strain CBS 115943 / IPO323)</name>
    <name type="common">Speckled leaf blotch fungus</name>
    <name type="synonym">Septoria tritici</name>
    <dbReference type="NCBI Taxonomy" id="336722"/>
    <lineage>
        <taxon>Eukaryota</taxon>
        <taxon>Fungi</taxon>
        <taxon>Dikarya</taxon>
        <taxon>Ascomycota</taxon>
        <taxon>Pezizomycotina</taxon>
        <taxon>Dothideomycetes</taxon>
        <taxon>Dothideomycetidae</taxon>
        <taxon>Mycosphaerellales</taxon>
        <taxon>Mycosphaerellaceae</taxon>
        <taxon>Zymoseptoria</taxon>
    </lineage>
</organism>
<dbReference type="InterPro" id="IPR003864">
    <property type="entry name" value="CSC1/OSCA1-like_7TM"/>
</dbReference>